<dbReference type="Proteomes" id="UP001356427">
    <property type="component" value="Unassembled WGS sequence"/>
</dbReference>
<reference evidence="1 2" key="1">
    <citation type="submission" date="2021-04" db="EMBL/GenBank/DDBJ databases">
        <authorList>
            <person name="De Guttry C."/>
            <person name="Zahm M."/>
            <person name="Klopp C."/>
            <person name="Cabau C."/>
            <person name="Louis A."/>
            <person name="Berthelot C."/>
            <person name="Parey E."/>
            <person name="Roest Crollius H."/>
            <person name="Montfort J."/>
            <person name="Robinson-Rechavi M."/>
            <person name="Bucao C."/>
            <person name="Bouchez O."/>
            <person name="Gislard M."/>
            <person name="Lluch J."/>
            <person name="Milhes M."/>
            <person name="Lampietro C."/>
            <person name="Lopez Roques C."/>
            <person name="Donnadieu C."/>
            <person name="Braasch I."/>
            <person name="Desvignes T."/>
            <person name="Postlethwait J."/>
            <person name="Bobe J."/>
            <person name="Wedekind C."/>
            <person name="Guiguen Y."/>
        </authorList>
    </citation>
    <scope>NUCLEOTIDE SEQUENCE [LARGE SCALE GENOMIC DNA]</scope>
    <source>
        <strain evidence="1">Cs_M1</strain>
        <tissue evidence="1">Blood</tissue>
    </source>
</reference>
<dbReference type="EMBL" id="JAGTTL010000013">
    <property type="protein sequence ID" value="KAK6313836.1"/>
    <property type="molecule type" value="Genomic_DNA"/>
</dbReference>
<dbReference type="AlphaFoldDB" id="A0AAN8QWA0"/>
<accession>A0AAN8QWA0</accession>
<proteinExistence type="predicted"/>
<evidence type="ECO:0000313" key="2">
    <source>
        <dbReference type="Proteomes" id="UP001356427"/>
    </source>
</evidence>
<keyword evidence="2" id="KW-1185">Reference proteome</keyword>
<organism evidence="1 2">
    <name type="scientific">Coregonus suidteri</name>
    <dbReference type="NCBI Taxonomy" id="861788"/>
    <lineage>
        <taxon>Eukaryota</taxon>
        <taxon>Metazoa</taxon>
        <taxon>Chordata</taxon>
        <taxon>Craniata</taxon>
        <taxon>Vertebrata</taxon>
        <taxon>Euteleostomi</taxon>
        <taxon>Actinopterygii</taxon>
        <taxon>Neopterygii</taxon>
        <taxon>Teleostei</taxon>
        <taxon>Protacanthopterygii</taxon>
        <taxon>Salmoniformes</taxon>
        <taxon>Salmonidae</taxon>
        <taxon>Coregoninae</taxon>
        <taxon>Coregonus</taxon>
    </lineage>
</organism>
<sequence>MNLNDPSIIFAQPAGRPMGLGGGRGRDGHWHNHLAQQGALVANGTVGKSDPGYKTQFGGVSQQGSRTWEHSNTAHYSLSPSWPYRMPQNFIQQGNGGYPQPGKPFMSQGSVVHPNQHYPLLPHGRHHVNLNYIQQKK</sequence>
<evidence type="ECO:0000313" key="1">
    <source>
        <dbReference type="EMBL" id="KAK6313836.1"/>
    </source>
</evidence>
<protein>
    <submittedName>
        <fullName evidence="1">Uncharacterized protein</fullName>
    </submittedName>
</protein>
<gene>
    <name evidence="1" type="ORF">J4Q44_G00152950</name>
</gene>
<comment type="caution">
    <text evidence="1">The sequence shown here is derived from an EMBL/GenBank/DDBJ whole genome shotgun (WGS) entry which is preliminary data.</text>
</comment>
<name>A0AAN8QWA0_9TELE</name>